<protein>
    <submittedName>
        <fullName evidence="9">Biopolymer transport protein ExbD</fullName>
    </submittedName>
</protein>
<dbReference type="PANTHER" id="PTHR30558:SF7">
    <property type="entry name" value="TOL-PAL SYSTEM PROTEIN TOLR"/>
    <property type="match status" value="1"/>
</dbReference>
<dbReference type="GO" id="GO:0022857">
    <property type="term" value="F:transmembrane transporter activity"/>
    <property type="evidence" value="ECO:0007669"/>
    <property type="project" value="InterPro"/>
</dbReference>
<evidence type="ECO:0000256" key="2">
    <source>
        <dbReference type="ARBA" id="ARBA00005811"/>
    </source>
</evidence>
<dbReference type="PANTHER" id="PTHR30558">
    <property type="entry name" value="EXBD MEMBRANE COMPONENT OF PMF-DRIVEN MACROMOLECULE IMPORT SYSTEM"/>
    <property type="match status" value="1"/>
</dbReference>
<comment type="caution">
    <text evidence="9">The sequence shown here is derived from an EMBL/GenBank/DDBJ whole genome shotgun (WGS) entry which is preliminary data.</text>
</comment>
<dbReference type="OrthoDB" id="9798629at2"/>
<comment type="subcellular location">
    <subcellularLocation>
        <location evidence="1">Cell membrane</location>
        <topology evidence="1">Single-pass membrane protein</topology>
    </subcellularLocation>
    <subcellularLocation>
        <location evidence="7">Cell membrane</location>
        <topology evidence="7">Single-pass type II membrane protein</topology>
    </subcellularLocation>
</comment>
<dbReference type="InterPro" id="IPR003400">
    <property type="entry name" value="ExbD"/>
</dbReference>
<dbReference type="GO" id="GO:0015031">
    <property type="term" value="P:protein transport"/>
    <property type="evidence" value="ECO:0007669"/>
    <property type="project" value="UniProtKB-KW"/>
</dbReference>
<sequence length="121" mass="13036">MDDIDDINVVPLVDVMLVLLTIVLTTATFVVNGRIPVDLAVARSAVASPTAPLVLTFTQHQTLYLNDQPVSDLAAALDPQPRSTPVVVRADGRLALSSFVELVDRVKSLGFQQVSLEVKRS</sequence>
<feature type="transmembrane region" description="Helical" evidence="8">
    <location>
        <begin position="12"/>
        <end position="31"/>
    </location>
</feature>
<dbReference type="Gene3D" id="3.30.420.270">
    <property type="match status" value="1"/>
</dbReference>
<evidence type="ECO:0000256" key="4">
    <source>
        <dbReference type="ARBA" id="ARBA00022692"/>
    </source>
</evidence>
<keyword evidence="5 8" id="KW-1133">Transmembrane helix</keyword>
<name>A0A9X4SD79_9BURK</name>
<keyword evidence="3" id="KW-1003">Cell membrane</keyword>
<dbReference type="Proteomes" id="UP001152876">
    <property type="component" value="Unassembled WGS sequence"/>
</dbReference>
<dbReference type="GO" id="GO:0005886">
    <property type="term" value="C:plasma membrane"/>
    <property type="evidence" value="ECO:0007669"/>
    <property type="project" value="UniProtKB-SubCell"/>
</dbReference>
<evidence type="ECO:0000313" key="9">
    <source>
        <dbReference type="EMBL" id="MDG5977568.1"/>
    </source>
</evidence>
<evidence type="ECO:0000313" key="10">
    <source>
        <dbReference type="Proteomes" id="UP001152876"/>
    </source>
</evidence>
<gene>
    <name evidence="9" type="ORF">H010_20089</name>
</gene>
<comment type="similarity">
    <text evidence="2 7">Belongs to the ExbD/TolR family.</text>
</comment>
<dbReference type="AlphaFoldDB" id="A0A9X4SD79"/>
<evidence type="ECO:0000256" key="5">
    <source>
        <dbReference type="ARBA" id="ARBA00022989"/>
    </source>
</evidence>
<evidence type="ECO:0000256" key="3">
    <source>
        <dbReference type="ARBA" id="ARBA00022475"/>
    </source>
</evidence>
<accession>A0A9X4SD79</accession>
<evidence type="ECO:0000256" key="1">
    <source>
        <dbReference type="ARBA" id="ARBA00004162"/>
    </source>
</evidence>
<evidence type="ECO:0000256" key="6">
    <source>
        <dbReference type="ARBA" id="ARBA00023136"/>
    </source>
</evidence>
<dbReference type="EMBL" id="AOGK01000022">
    <property type="protein sequence ID" value="MDG5977568.1"/>
    <property type="molecule type" value="Genomic_DNA"/>
</dbReference>
<proteinExistence type="inferred from homology"/>
<keyword evidence="7" id="KW-0813">Transport</keyword>
<dbReference type="RefSeq" id="WP_068167247.1">
    <property type="nucleotide sequence ID" value="NZ_AOGK01000022.1"/>
</dbReference>
<keyword evidence="10" id="KW-1185">Reference proteome</keyword>
<keyword evidence="4 7" id="KW-0812">Transmembrane</keyword>
<evidence type="ECO:0000256" key="7">
    <source>
        <dbReference type="RuleBase" id="RU003879"/>
    </source>
</evidence>
<keyword evidence="6 8" id="KW-0472">Membrane</keyword>
<evidence type="ECO:0000256" key="8">
    <source>
        <dbReference type="SAM" id="Phobius"/>
    </source>
</evidence>
<organism evidence="9 10">
    <name type="scientific">Hydrogenophaga taeniospiralis CCUG 15921</name>
    <dbReference type="NCBI Taxonomy" id="1281780"/>
    <lineage>
        <taxon>Bacteria</taxon>
        <taxon>Pseudomonadati</taxon>
        <taxon>Pseudomonadota</taxon>
        <taxon>Betaproteobacteria</taxon>
        <taxon>Burkholderiales</taxon>
        <taxon>Comamonadaceae</taxon>
        <taxon>Hydrogenophaga</taxon>
    </lineage>
</organism>
<dbReference type="Pfam" id="PF02472">
    <property type="entry name" value="ExbD"/>
    <property type="match status" value="1"/>
</dbReference>
<keyword evidence="7" id="KW-0653">Protein transport</keyword>
<reference evidence="9" key="1">
    <citation type="submission" date="2013-01" db="EMBL/GenBank/DDBJ databases">
        <title>Genome draft of Hydrogenophaga taeniospiralis 2K1.</title>
        <authorList>
            <person name="Gomila M."/>
            <person name="Lalucat J."/>
        </authorList>
    </citation>
    <scope>NUCLEOTIDE SEQUENCE</scope>
    <source>
        <strain evidence="9">CCUG 15921</strain>
    </source>
</reference>